<evidence type="ECO:0000313" key="3">
    <source>
        <dbReference type="Proteomes" id="UP000076532"/>
    </source>
</evidence>
<organism evidence="2 3">
    <name type="scientific">Athelia psychrophila</name>
    <dbReference type="NCBI Taxonomy" id="1759441"/>
    <lineage>
        <taxon>Eukaryota</taxon>
        <taxon>Fungi</taxon>
        <taxon>Dikarya</taxon>
        <taxon>Basidiomycota</taxon>
        <taxon>Agaricomycotina</taxon>
        <taxon>Agaricomycetes</taxon>
        <taxon>Agaricomycetidae</taxon>
        <taxon>Atheliales</taxon>
        <taxon>Atheliaceae</taxon>
        <taxon>Athelia</taxon>
    </lineage>
</organism>
<dbReference type="STRING" id="436010.A0A165ZH40"/>
<sequence length="424" mass="47141">MAANTMNVINSEQLNLDLLAQQLVLDSATEALKAIRQRTAKKERGGGIAATARAVKVVDNATQQLVDIRILLTLTQNAEVAASDPGLETAIARQTAAQQLAVSPILTQPFGQAVSQTTENVASPDPKSTRKRSHSVDSVDSDSEAPYKVALVKRTKKTMSIEDFTADEERKERAETKRIEDMLKEGRESSVAALAHEIIDMFIVDPNTSIPIWLRRLVKDKAEFLPRAATTNRDLALLMLKTSYGNFICLYHDKNNKGGTKHDDIRNCTEKETHPRSDAAHNVTGVTYCRAPMAGVPPEMREKWLKNHPGHMHCGCAIDVALVELYIWKTWRATNKDGDSELLGKQKMDPRTRQFVVQNFLTHAGLNLHSMYDKQLSGNAATRARLLQQIQQLCANFDHLSHEDGLDGRIEFTLPSERNGISDL</sequence>
<proteinExistence type="predicted"/>
<evidence type="ECO:0000256" key="1">
    <source>
        <dbReference type="SAM" id="MobiDB-lite"/>
    </source>
</evidence>
<feature type="region of interest" description="Disordered" evidence="1">
    <location>
        <begin position="113"/>
        <end position="142"/>
    </location>
</feature>
<name>A0A165ZH40_9AGAM</name>
<dbReference type="AlphaFoldDB" id="A0A165ZH40"/>
<accession>A0A165ZH40</accession>
<dbReference type="OrthoDB" id="3062477at2759"/>
<evidence type="ECO:0000313" key="2">
    <source>
        <dbReference type="EMBL" id="KZP10580.1"/>
    </source>
</evidence>
<gene>
    <name evidence="2" type="ORF">FIBSPDRAFT_899624</name>
</gene>
<reference evidence="2 3" key="1">
    <citation type="journal article" date="2016" name="Mol. Biol. Evol.">
        <title>Comparative Genomics of Early-Diverging Mushroom-Forming Fungi Provides Insights into the Origins of Lignocellulose Decay Capabilities.</title>
        <authorList>
            <person name="Nagy L.G."/>
            <person name="Riley R."/>
            <person name="Tritt A."/>
            <person name="Adam C."/>
            <person name="Daum C."/>
            <person name="Floudas D."/>
            <person name="Sun H."/>
            <person name="Yadav J.S."/>
            <person name="Pangilinan J."/>
            <person name="Larsson K.H."/>
            <person name="Matsuura K."/>
            <person name="Barry K."/>
            <person name="Labutti K."/>
            <person name="Kuo R."/>
            <person name="Ohm R.A."/>
            <person name="Bhattacharya S.S."/>
            <person name="Shirouzu T."/>
            <person name="Yoshinaga Y."/>
            <person name="Martin F.M."/>
            <person name="Grigoriev I.V."/>
            <person name="Hibbett D.S."/>
        </authorList>
    </citation>
    <scope>NUCLEOTIDE SEQUENCE [LARGE SCALE GENOMIC DNA]</scope>
    <source>
        <strain evidence="2 3">CBS 109695</strain>
    </source>
</reference>
<dbReference type="EMBL" id="KV417677">
    <property type="protein sequence ID" value="KZP10580.1"/>
    <property type="molecule type" value="Genomic_DNA"/>
</dbReference>
<protein>
    <submittedName>
        <fullName evidence="2">Uncharacterized protein</fullName>
    </submittedName>
</protein>
<keyword evidence="3" id="KW-1185">Reference proteome</keyword>
<dbReference type="Proteomes" id="UP000076532">
    <property type="component" value="Unassembled WGS sequence"/>
</dbReference>